<reference evidence="1" key="1">
    <citation type="journal article" date="2021" name="Proc. Natl. Acad. Sci. U.S.A.">
        <title>A Catalog of Tens of Thousands of Viruses from Human Metagenomes Reveals Hidden Associations with Chronic Diseases.</title>
        <authorList>
            <person name="Tisza M.J."/>
            <person name="Buck C.B."/>
        </authorList>
    </citation>
    <scope>NUCLEOTIDE SEQUENCE</scope>
    <source>
        <strain evidence="1">Ctu2j3</strain>
    </source>
</reference>
<dbReference type="EMBL" id="BK016090">
    <property type="protein sequence ID" value="DAF94387.1"/>
    <property type="molecule type" value="Genomic_DNA"/>
</dbReference>
<name>A0A8S5UIU2_9CAUD</name>
<organism evidence="1">
    <name type="scientific">Myoviridae sp. ctu2j3</name>
    <dbReference type="NCBI Taxonomy" id="2825197"/>
    <lineage>
        <taxon>Viruses</taxon>
        <taxon>Duplodnaviria</taxon>
        <taxon>Heunggongvirae</taxon>
        <taxon>Uroviricota</taxon>
        <taxon>Caudoviricetes</taxon>
    </lineage>
</organism>
<accession>A0A8S5UIU2</accession>
<dbReference type="EMBL" id="BK016090">
    <property type="protein sequence ID" value="DAF94348.1"/>
    <property type="molecule type" value="Genomic_DNA"/>
</dbReference>
<sequence>MKIKSSIHDYYDWVAHQYGGGDPNLVYMRDRIVPLGVEKTPWGTIHTEHGFTFPDAFRKSLSQYWDELGGDTPRVRYGSVYHFHRTECRMIVVCGRVYLVTRNGPVTREVTGFEEENFGPWQVHSEGTVGRDRSYDKWSIGDPGIELGVFNEDAYQLSRLVHAPVFEVQWKEIPARVPVLGELGFAAVIDATQMYQNIAYFLGLLNEDRARANMPPATQTDVDKAVSHGFDKKQSFRHRTKEKK</sequence>
<evidence type="ECO:0000313" key="1">
    <source>
        <dbReference type="EMBL" id="DAF94348.1"/>
    </source>
</evidence>
<proteinExistence type="predicted"/>
<protein>
    <submittedName>
        <fullName evidence="1">Uncharacterized protein</fullName>
    </submittedName>
</protein>